<comment type="pathway">
    <text evidence="6">Glycan metabolism; cellulose degradation.</text>
</comment>
<dbReference type="InterPro" id="IPR019800">
    <property type="entry name" value="Glyco_hydro_3_AS"/>
</dbReference>
<protein>
    <recommendedName>
        <fullName evidence="3 6">beta-glucosidase</fullName>
        <ecNumber evidence="3 6">3.2.1.21</ecNumber>
    </recommendedName>
</protein>
<keyword evidence="6" id="KW-0624">Polysaccharide degradation</keyword>
<dbReference type="GeneID" id="34523108"/>
<dbReference type="SUPFAM" id="SSF56988">
    <property type="entry name" value="Anthrax protective antigen"/>
    <property type="match status" value="1"/>
</dbReference>
<accession>W6MV28</accession>
<evidence type="ECO:0000256" key="1">
    <source>
        <dbReference type="ARBA" id="ARBA00000448"/>
    </source>
</evidence>
<dbReference type="AlphaFoldDB" id="W6MV28"/>
<dbReference type="EMBL" id="HG793131">
    <property type="protein sequence ID" value="CDK29737.1"/>
    <property type="molecule type" value="Genomic_DNA"/>
</dbReference>
<feature type="domain" description="PA14" evidence="7">
    <location>
        <begin position="392"/>
        <end position="552"/>
    </location>
</feature>
<keyword evidence="6" id="KW-0119">Carbohydrate metabolism</keyword>
<dbReference type="GO" id="GO:0008422">
    <property type="term" value="F:beta-glucosidase activity"/>
    <property type="evidence" value="ECO:0007669"/>
    <property type="project" value="UniProtKB-EC"/>
</dbReference>
<dbReference type="Gene3D" id="3.40.50.1700">
    <property type="entry name" value="Glycoside hydrolase family 3 C-terminal domain"/>
    <property type="match status" value="1"/>
</dbReference>
<dbReference type="Gene3D" id="2.60.120.260">
    <property type="entry name" value="Galactose-binding domain-like"/>
    <property type="match status" value="1"/>
</dbReference>
<evidence type="ECO:0000256" key="4">
    <source>
        <dbReference type="ARBA" id="ARBA00022801"/>
    </source>
</evidence>
<dbReference type="Gene3D" id="3.20.20.300">
    <property type="entry name" value="Glycoside hydrolase, family 3, N-terminal domain"/>
    <property type="match status" value="1"/>
</dbReference>
<dbReference type="Gene3D" id="2.60.40.10">
    <property type="entry name" value="Immunoglobulins"/>
    <property type="match status" value="1"/>
</dbReference>
<organism evidence="8 9">
    <name type="scientific">Kuraishia capsulata CBS 1993</name>
    <dbReference type="NCBI Taxonomy" id="1382522"/>
    <lineage>
        <taxon>Eukaryota</taxon>
        <taxon>Fungi</taxon>
        <taxon>Dikarya</taxon>
        <taxon>Ascomycota</taxon>
        <taxon>Saccharomycotina</taxon>
        <taxon>Pichiomycetes</taxon>
        <taxon>Pichiales</taxon>
        <taxon>Pichiaceae</taxon>
        <taxon>Kuraishia</taxon>
    </lineage>
</organism>
<evidence type="ECO:0000313" key="8">
    <source>
        <dbReference type="EMBL" id="CDK29737.1"/>
    </source>
</evidence>
<dbReference type="GO" id="GO:0030245">
    <property type="term" value="P:cellulose catabolic process"/>
    <property type="evidence" value="ECO:0007669"/>
    <property type="project" value="UniProtKB-UniPathway"/>
</dbReference>
<dbReference type="UniPathway" id="UPA00696"/>
<dbReference type="Proteomes" id="UP000019384">
    <property type="component" value="Unassembled WGS sequence"/>
</dbReference>
<dbReference type="Pfam" id="PF01915">
    <property type="entry name" value="Glyco_hydro_3_C"/>
    <property type="match status" value="1"/>
</dbReference>
<dbReference type="PANTHER" id="PTHR42715">
    <property type="entry name" value="BETA-GLUCOSIDASE"/>
    <property type="match status" value="1"/>
</dbReference>
<dbReference type="SUPFAM" id="SSF51445">
    <property type="entry name" value="(Trans)glycosidases"/>
    <property type="match status" value="1"/>
</dbReference>
<evidence type="ECO:0000256" key="3">
    <source>
        <dbReference type="ARBA" id="ARBA00012744"/>
    </source>
</evidence>
<evidence type="ECO:0000256" key="5">
    <source>
        <dbReference type="ARBA" id="ARBA00023295"/>
    </source>
</evidence>
<evidence type="ECO:0000313" key="9">
    <source>
        <dbReference type="Proteomes" id="UP000019384"/>
    </source>
</evidence>
<dbReference type="Pfam" id="PF07691">
    <property type="entry name" value="PA14"/>
    <property type="match status" value="1"/>
</dbReference>
<dbReference type="Pfam" id="PF14310">
    <property type="entry name" value="Fn3-like"/>
    <property type="match status" value="1"/>
</dbReference>
<dbReference type="PANTHER" id="PTHR42715:SF27">
    <property type="entry name" value="BETA-GLUCOSIDASE-RELATED"/>
    <property type="match status" value="1"/>
</dbReference>
<keyword evidence="9" id="KW-1185">Reference proteome</keyword>
<dbReference type="SMART" id="SM01217">
    <property type="entry name" value="Fn3_like"/>
    <property type="match status" value="1"/>
</dbReference>
<dbReference type="OrthoDB" id="47059at2759"/>
<dbReference type="SMART" id="SM00758">
    <property type="entry name" value="PA14"/>
    <property type="match status" value="1"/>
</dbReference>
<comment type="catalytic activity">
    <reaction evidence="1 6">
        <text>Hydrolysis of terminal, non-reducing beta-D-glucosyl residues with release of beta-D-glucose.</text>
        <dbReference type="EC" id="3.2.1.21"/>
    </reaction>
</comment>
<dbReference type="InterPro" id="IPR001764">
    <property type="entry name" value="Glyco_hydro_3_N"/>
</dbReference>
<dbReference type="InterPro" id="IPR036962">
    <property type="entry name" value="Glyco_hydro_3_N_sf"/>
</dbReference>
<reference evidence="8" key="2">
    <citation type="submission" date="2014-02" db="EMBL/GenBank/DDBJ databases">
        <title>Complete DNA sequence of /Kuraishia capsulata/ illustrates novel genomic features among budding yeasts (/Saccharomycotina/).</title>
        <authorList>
            <person name="Morales L."/>
            <person name="Noel B."/>
            <person name="Porcel B."/>
            <person name="Marcet-Houben M."/>
            <person name="Hullo M-F."/>
            <person name="Sacerdot C."/>
            <person name="Tekaia F."/>
            <person name="Leh-Louis V."/>
            <person name="Despons L."/>
            <person name="Khanna V."/>
            <person name="Aury J-M."/>
            <person name="Barbe V."/>
            <person name="Couloux A."/>
            <person name="Labadie K."/>
            <person name="Pelletier E."/>
            <person name="Souciet J-L."/>
            <person name="Boekhout T."/>
            <person name="Gabaldon T."/>
            <person name="Wincker P."/>
            <person name="Dujon B."/>
        </authorList>
    </citation>
    <scope>NUCLEOTIDE SEQUENCE</scope>
    <source>
        <strain evidence="8">CBS 1993</strain>
    </source>
</reference>
<dbReference type="HOGENOM" id="CLU_004542_4_0_1"/>
<gene>
    <name evidence="8" type="ORF">KUCA_T00005730001</name>
</gene>
<dbReference type="InterPro" id="IPR002772">
    <property type="entry name" value="Glyco_hydro_3_C"/>
</dbReference>
<dbReference type="STRING" id="1382522.W6MV28"/>
<dbReference type="InterPro" id="IPR011658">
    <property type="entry name" value="PA14_dom"/>
</dbReference>
<evidence type="ECO:0000256" key="6">
    <source>
        <dbReference type="RuleBase" id="RU361161"/>
    </source>
</evidence>
<dbReference type="InterPro" id="IPR026891">
    <property type="entry name" value="Fn3-like"/>
</dbReference>
<dbReference type="EC" id="3.2.1.21" evidence="3 6"/>
<dbReference type="PROSITE" id="PS51820">
    <property type="entry name" value="PA14"/>
    <property type="match status" value="1"/>
</dbReference>
<dbReference type="SUPFAM" id="SSF52279">
    <property type="entry name" value="Beta-D-glucan exohydrolase, C-terminal domain"/>
    <property type="match status" value="1"/>
</dbReference>
<dbReference type="FunFam" id="2.60.40.10:FF:000495">
    <property type="entry name" value="Periplasmic beta-glucosidase"/>
    <property type="match status" value="1"/>
</dbReference>
<sequence length="828" mass="91146">MEDLVEKLSLDEKISLVSGKSFWYTQDIERLEIPSIRFADGPNGVKASLFWKGLKSACFPCGSAMGATFSKDMLYLAGSLMAEEARSKAVSVILGPGVNIARGPTGGRGFESFSEDPVLSGLLAAAIINGMQDNGIGATLKHLVCNDFEHERNSVNITISQRALREIYLLPFQLAIRDSNPVSLMTSYNKVNGEHVSHSNAILRQIVREEWSYEGTIMSDWTGVYDPIKSFEASLDLEMPGPPKCRHPVLIQHAVDTRVLHQKHLDEAVANVLKLIDYGKKGGVRSTDPESECNNTDKTAKILRNLAGESIVLLKNESSLLPFSITDDIAVIGPNSSVAAFSGGGSAYVNAYYAVSPLQAISNKQGRAPEYTFGCHAAKFLPPLAPLLTNSIGKTGYDIEFYLEPPGTDNRKIIGTMTRSDNVLFIPDYVNEFITPTTPFYYDINAEIKVEESGYYLFGIAVAGIAELYVDGKLVVDNKTDQACGNCFFNMGSKEKTGKCYLQKGEIHQVRVNAGSSHLKRYTTSGVQFVATGIMMGFIRDYDADEEISRAVAIAKSHDKVILCIGLSQDYESEGYDRPDMKLPGRTDELVARVLEANPNTAIVNQSGTPVEMPWIANARCVLQAWYGGNETGNAIADVIFGDVCPSAKLPLTFPHKVEDNPAFLNFRSNKGSCIYGEDVYVGYKYYEKLGRSTMFPFGHGLSYTSFCLSNLTVVLKGETLSVSLEIENTGARDGSEVLQVYIAPHESEILRPTKELKDFVKVHVKAGETKTVSLNTPTKYAFSHFDEHIGKWCCEAGKYSVMVGTSSEGEFLHRMVTIEKTWWWWGL</sequence>
<dbReference type="RefSeq" id="XP_022461720.1">
    <property type="nucleotide sequence ID" value="XM_022601852.1"/>
</dbReference>
<dbReference type="PRINTS" id="PR00133">
    <property type="entry name" value="GLHYDRLASE3"/>
</dbReference>
<evidence type="ECO:0000259" key="7">
    <source>
        <dbReference type="PROSITE" id="PS51820"/>
    </source>
</evidence>
<dbReference type="InterPro" id="IPR050288">
    <property type="entry name" value="Cellulose_deg_GH3"/>
</dbReference>
<dbReference type="InterPro" id="IPR036881">
    <property type="entry name" value="Glyco_hydro_3_C_sf"/>
</dbReference>
<dbReference type="InterPro" id="IPR017853">
    <property type="entry name" value="GH"/>
</dbReference>
<name>W6MV28_9ASCO</name>
<dbReference type="Pfam" id="PF00933">
    <property type="entry name" value="Glyco_hydro_3"/>
    <property type="match status" value="1"/>
</dbReference>
<proteinExistence type="inferred from homology"/>
<dbReference type="InterPro" id="IPR013783">
    <property type="entry name" value="Ig-like_fold"/>
</dbReference>
<dbReference type="PROSITE" id="PS00775">
    <property type="entry name" value="GLYCOSYL_HYDROL_F3"/>
    <property type="match status" value="1"/>
</dbReference>
<reference evidence="8" key="1">
    <citation type="submission" date="2013-12" db="EMBL/GenBank/DDBJ databases">
        <authorList>
            <person name="Genoscope - CEA"/>
        </authorList>
    </citation>
    <scope>NUCLEOTIDE SEQUENCE</scope>
    <source>
        <strain evidence="8">CBS 1993</strain>
    </source>
</reference>
<keyword evidence="5 6" id="KW-0326">Glycosidase</keyword>
<dbReference type="InterPro" id="IPR037524">
    <property type="entry name" value="PA14/GLEYA"/>
</dbReference>
<evidence type="ECO:0000256" key="2">
    <source>
        <dbReference type="ARBA" id="ARBA00005336"/>
    </source>
</evidence>
<keyword evidence="4 6" id="KW-0378">Hydrolase</keyword>
<comment type="similarity">
    <text evidence="2 6">Belongs to the glycosyl hydrolase 3 family.</text>
</comment>